<accession>A0A0J7YNI5</accession>
<dbReference type="AlphaFoldDB" id="A0A0J7YNI5"/>
<keyword evidence="2" id="KW-1185">Reference proteome</keyword>
<name>A0A0J7YNI5_BETVV</name>
<gene>
    <name evidence="1" type="ORF">BVRB_039070</name>
</gene>
<dbReference type="InterPro" id="IPR008081">
    <property type="entry name" value="Cytoplasmic_FMR1-int"/>
</dbReference>
<proteinExistence type="predicted"/>
<feature type="non-terminal residue" evidence="1">
    <location>
        <position position="139"/>
    </location>
</feature>
<evidence type="ECO:0000313" key="1">
    <source>
        <dbReference type="EMBL" id="KMS65136.1"/>
    </source>
</evidence>
<dbReference type="Gramene" id="KMS65136">
    <property type="protein sequence ID" value="KMS65136"/>
    <property type="gene ID" value="BVRB_039070"/>
</dbReference>
<reference evidence="1 2" key="1">
    <citation type="journal article" date="2014" name="Nature">
        <title>The genome of the recently domesticated crop plant sugar beet (Beta vulgaris).</title>
        <authorList>
            <person name="Dohm J.C."/>
            <person name="Minoche A.E."/>
            <person name="Holtgrawe D."/>
            <person name="Capella-Gutierrez S."/>
            <person name="Zakrzewski F."/>
            <person name="Tafer H."/>
            <person name="Rupp O."/>
            <person name="Sorensen T.R."/>
            <person name="Stracke R."/>
            <person name="Reinhardt R."/>
            <person name="Goesmann A."/>
            <person name="Kraft T."/>
            <person name="Schulz B."/>
            <person name="Stadler P.F."/>
            <person name="Schmidt T."/>
            <person name="Gabaldon T."/>
            <person name="Lehrach H."/>
            <person name="Weisshaar B."/>
            <person name="Himmelbauer H."/>
        </authorList>
    </citation>
    <scope>NUCLEOTIDE SEQUENCE [LARGE SCALE GENOMIC DNA]</scope>
    <source>
        <tissue evidence="1">Taproot</tissue>
    </source>
</reference>
<dbReference type="EMBL" id="KQ114039">
    <property type="protein sequence ID" value="KMS65136.1"/>
    <property type="molecule type" value="Genomic_DNA"/>
</dbReference>
<dbReference type="GO" id="GO:0030833">
    <property type="term" value="P:regulation of actin filament polymerization"/>
    <property type="evidence" value="ECO:0007669"/>
    <property type="project" value="InterPro"/>
</dbReference>
<dbReference type="eggNOG" id="KOG3534">
    <property type="taxonomic scope" value="Eukaryota"/>
</dbReference>
<evidence type="ECO:0000313" key="2">
    <source>
        <dbReference type="Proteomes" id="UP000035740"/>
    </source>
</evidence>
<dbReference type="PANTHER" id="PTHR12195">
    <property type="entry name" value="CYTOPLASMIC FMR1-INTERACTING PROTEIN-RELATED"/>
    <property type="match status" value="1"/>
</dbReference>
<dbReference type="Pfam" id="PF05994">
    <property type="entry name" value="FragX_IP"/>
    <property type="match status" value="1"/>
</dbReference>
<organism evidence="1 2">
    <name type="scientific">Beta vulgaris subsp. vulgaris</name>
    <name type="common">Beet</name>
    <dbReference type="NCBI Taxonomy" id="3555"/>
    <lineage>
        <taxon>Eukaryota</taxon>
        <taxon>Viridiplantae</taxon>
        <taxon>Streptophyta</taxon>
        <taxon>Embryophyta</taxon>
        <taxon>Tracheophyta</taxon>
        <taxon>Spermatophyta</taxon>
        <taxon>Magnoliopsida</taxon>
        <taxon>eudicotyledons</taxon>
        <taxon>Gunneridae</taxon>
        <taxon>Pentapetalae</taxon>
        <taxon>Caryophyllales</taxon>
        <taxon>Chenopodiaceae</taxon>
        <taxon>Betoideae</taxon>
        <taxon>Beta</taxon>
    </lineage>
</organism>
<dbReference type="OrthoDB" id="10265867at2759"/>
<sequence>IGSTLREAEPFVRTIIRKSMHDEIQMYLQGTLSQPLRKAYKRGKDDVRACMLLLRWIAADWSRDTATVQDYKSHSKDKGASVEFPRRCVQPLYTQMLLLRRISLEIFSDKSKGMQGGIFTEKNITKDLVPEFERVYDRL</sequence>
<dbReference type="Proteomes" id="UP000035740">
    <property type="component" value="Unassembled WGS sequence"/>
</dbReference>
<dbReference type="GO" id="GO:0031267">
    <property type="term" value="F:small GTPase binding"/>
    <property type="evidence" value="ECO:0007669"/>
    <property type="project" value="InterPro"/>
</dbReference>
<protein>
    <submittedName>
        <fullName evidence="1">Uncharacterized protein</fullName>
    </submittedName>
</protein>
<feature type="non-terminal residue" evidence="1">
    <location>
        <position position="1"/>
    </location>
</feature>